<organism evidence="2 3">
    <name type="scientific">Anabaenopsis tanganyikae CS-531</name>
    <dbReference type="NCBI Taxonomy" id="2785304"/>
    <lineage>
        <taxon>Bacteria</taxon>
        <taxon>Bacillati</taxon>
        <taxon>Cyanobacteriota</taxon>
        <taxon>Cyanophyceae</taxon>
        <taxon>Nostocales</taxon>
        <taxon>Nodulariaceae</taxon>
        <taxon>Anabaenopsis</taxon>
        <taxon>Anabaenopsis tanganyikae</taxon>
    </lineage>
</organism>
<name>A0ABT6KCP3_9CYAN</name>
<feature type="domain" description="DUF4347" evidence="1">
    <location>
        <begin position="99"/>
        <end position="259"/>
    </location>
</feature>
<gene>
    <name evidence="2" type="ORF">NWP22_07105</name>
</gene>
<dbReference type="Pfam" id="PF14252">
    <property type="entry name" value="DUF4347"/>
    <property type="match status" value="1"/>
</dbReference>
<accession>A0ABT6KCP3</accession>
<reference evidence="2 3" key="1">
    <citation type="journal article" date="2023" name="J. Phycol.">
        <title>Chrysosporum ovalisporum is synonymous with the true-branching cyanobacterium Umezakia natans (Nostocales/Aphanizomenonaceae).</title>
        <authorList>
            <person name="McGregor G.B."/>
            <person name="Sendall B.C."/>
            <person name="Niiyama Y."/>
            <person name="Tuji A."/>
            <person name="Willis A."/>
        </authorList>
    </citation>
    <scope>NUCLEOTIDE SEQUENCE [LARGE SCALE GENOMIC DNA]</scope>
    <source>
        <strain evidence="2 3">CS-531</strain>
    </source>
</reference>
<dbReference type="Proteomes" id="UP001159386">
    <property type="component" value="Unassembled WGS sequence"/>
</dbReference>
<protein>
    <submittedName>
        <fullName evidence="2">DUF4347 domain-containing protein</fullName>
    </submittedName>
</protein>
<evidence type="ECO:0000259" key="1">
    <source>
        <dbReference type="Pfam" id="PF14252"/>
    </source>
</evidence>
<dbReference type="EMBL" id="JANQDF010000066">
    <property type="protein sequence ID" value="MDH6105634.1"/>
    <property type="molecule type" value="Genomic_DNA"/>
</dbReference>
<keyword evidence="3" id="KW-1185">Reference proteome</keyword>
<dbReference type="RefSeq" id="WP_280801667.1">
    <property type="nucleotide sequence ID" value="NZ_JANQDF010000066.1"/>
</dbReference>
<evidence type="ECO:0000313" key="3">
    <source>
        <dbReference type="Proteomes" id="UP001159386"/>
    </source>
</evidence>
<comment type="caution">
    <text evidence="2">The sequence shown here is derived from an EMBL/GenBank/DDBJ whole genome shotgun (WGS) entry which is preliminary data.</text>
</comment>
<dbReference type="InterPro" id="IPR025592">
    <property type="entry name" value="DUF4347"/>
</dbReference>
<proteinExistence type="predicted"/>
<evidence type="ECO:0000313" key="2">
    <source>
        <dbReference type="EMBL" id="MDH6105634.1"/>
    </source>
</evidence>
<sequence>MNNQSFNSEFPHSADVFPVYDVIGADYSPQQHNFPEQLSPMGSELQWMDEVKLVETSDFQFPDWDAFPSQEYGRDLLTGLVPQEGVGGDSLTGLPKTEIIFVDQAVPDYQSFLTGLGHHVETVVLDGSQDGISQISAVLAQRQAIEAVHVVSHGAEGSISLGNTVLTQATLAQYQSQLQDWSLSLTPTADILLYGCDVAAGIGIELVAELAHLTGADVAASDDFTGNALLGGDWHLEVQTGAIESSLPWQESINDYQYLLQLQTIEDKDKAWDNNDLIRPSQVTFAPVEGKLTVSYFQQLLTVDNKNRVLSISTEQLTNLTGNNDLSSEIIFRSTAGDQTFSINAQGIEVVNNKHRFAVADIYNFIGESQNNNTLNIPPDGTVLISGINEVKVELNDKQFTFKNIKNLTGSNGDDTFIFSQTGKLDGVRTYATGTGDRYAELASVCSNR</sequence>